<gene>
    <name evidence="1" type="ORF">ST47_g7171</name>
</gene>
<evidence type="ECO:0000313" key="1">
    <source>
        <dbReference type="EMBL" id="KZM21802.1"/>
    </source>
</evidence>
<dbReference type="PROSITE" id="PS50280">
    <property type="entry name" value="SET"/>
    <property type="match status" value="1"/>
</dbReference>
<proteinExistence type="predicted"/>
<dbReference type="Gene3D" id="2.170.270.10">
    <property type="entry name" value="SET domain"/>
    <property type="match status" value="1"/>
</dbReference>
<dbReference type="SUPFAM" id="SSF82199">
    <property type="entry name" value="SET domain"/>
    <property type="match status" value="1"/>
</dbReference>
<name>A0A163BJB6_DIDRA</name>
<organism evidence="1 2">
    <name type="scientific">Didymella rabiei</name>
    <name type="common">Chickpea ascochyta blight fungus</name>
    <name type="synonym">Mycosphaerella rabiei</name>
    <dbReference type="NCBI Taxonomy" id="5454"/>
    <lineage>
        <taxon>Eukaryota</taxon>
        <taxon>Fungi</taxon>
        <taxon>Dikarya</taxon>
        <taxon>Ascomycota</taxon>
        <taxon>Pezizomycotina</taxon>
        <taxon>Dothideomycetes</taxon>
        <taxon>Pleosporomycetidae</taxon>
        <taxon>Pleosporales</taxon>
        <taxon>Pleosporineae</taxon>
        <taxon>Didymellaceae</taxon>
        <taxon>Ascochyta</taxon>
    </lineage>
</organism>
<dbReference type="OrthoDB" id="438641at2759"/>
<dbReference type="PANTHER" id="PTHR47643:SF2">
    <property type="entry name" value="TPR DOMAIN PROTEIN (AFU_ORTHOLOGUE AFUA_5G12710)"/>
    <property type="match status" value="1"/>
</dbReference>
<dbReference type="Pfam" id="PF00856">
    <property type="entry name" value="SET"/>
    <property type="match status" value="1"/>
</dbReference>
<dbReference type="InterPro" id="IPR011990">
    <property type="entry name" value="TPR-like_helical_dom_sf"/>
</dbReference>
<comment type="caution">
    <text evidence="1">The sequence shown here is derived from an EMBL/GenBank/DDBJ whole genome shotgun (WGS) entry which is preliminary data.</text>
</comment>
<dbReference type="InterPro" id="IPR001214">
    <property type="entry name" value="SET_dom"/>
</dbReference>
<dbReference type="AlphaFoldDB" id="A0A163BJB6"/>
<dbReference type="Gene3D" id="1.25.40.10">
    <property type="entry name" value="Tetratricopeptide repeat domain"/>
    <property type="match status" value="1"/>
</dbReference>
<reference evidence="1 2" key="1">
    <citation type="journal article" date="2016" name="Sci. Rep.">
        <title>Draft genome sequencing and secretome analysis of fungal phytopathogen Ascochyta rabiei provides insight into the necrotrophic effector repertoire.</title>
        <authorList>
            <person name="Verma S."/>
            <person name="Gazara R.K."/>
            <person name="Nizam S."/>
            <person name="Parween S."/>
            <person name="Chattopadhyay D."/>
            <person name="Verma P.K."/>
        </authorList>
    </citation>
    <scope>NUCLEOTIDE SEQUENCE [LARGE SCALE GENOMIC DNA]</scope>
    <source>
        <strain evidence="1 2">ArDII</strain>
    </source>
</reference>
<dbReference type="InterPro" id="IPR019734">
    <property type="entry name" value="TPR_rpt"/>
</dbReference>
<dbReference type="InterPro" id="IPR053209">
    <property type="entry name" value="Gramillin-biosynth_MTr"/>
</dbReference>
<dbReference type="InterPro" id="IPR046341">
    <property type="entry name" value="SET_dom_sf"/>
</dbReference>
<dbReference type="Proteomes" id="UP000076837">
    <property type="component" value="Unassembled WGS sequence"/>
</dbReference>
<protein>
    <submittedName>
        <fullName evidence="1">Uncharacterized protein</fullName>
    </submittedName>
</protein>
<evidence type="ECO:0000313" key="2">
    <source>
        <dbReference type="Proteomes" id="UP000076837"/>
    </source>
</evidence>
<sequence>MDVDTDISQYFQVIENQKRVLQQAKIRKGQRPRDRTPKGQMYMEFMMALMATSTMERSKKNNLIHSSFIPPAYLPCITPLAQLTPIAIDQLTLETHHRGKYLLLKAITPPNRMTGILLLAEDEYEDVVVLQLYQQEEENIRPATDVVDVGTTLLIKEPYFKIMASGDYGLRVDHLSDVLRIDQNDPILPKRWCPRITDTEGSAEISKSEGDFAMGEGRYWKAIEKYSEAISQKPTSDRVEIIKRNRSLAYLKTKQFDNALCDTGFPNFGPNPSEKALFRAAEALYFLRRFDESSHVLDTIRSTFPHNKQASTVSIRAQCRRSEADTGVYDFKLLQKEARKLQPPHLDHATYVGPVKVQKVPGKGRGLFVTKPVKAGDLLLCEKAFSHAYVVEGGSEDSSIALLINSETNRGFLGGQASLIKLIVQKMHCNPSLAAAFTALHHGNYKPASTSAVDGRPVVDTFLVEQIMTFNVFGCPRSSLQTYKNAASDQSKQETAYHSCGIWIQASYINHGCTSNVRRSFIGDMMIVRATRDLEPGDEITFWYHAPNGKAKELQEKLQNWQFACTCAICEDDRVTTAATTAKRNKLLEELKLVLRRASQHQTKLGKAKDLLQALKNTYTRPTDEVPRLLLWDPQALLTRIYLAQGKWEKALESFMEVLSLLGFVVSGADCTPEPFKILKWGLLVDHLIEAFMEAQGAFKAIGLWNDSKTAEGYAKIAYKIVVGEDTSFESISKSKG</sequence>
<dbReference type="STRING" id="5454.A0A163BJB6"/>
<dbReference type="SMART" id="SM00317">
    <property type="entry name" value="SET"/>
    <property type="match status" value="1"/>
</dbReference>
<dbReference type="PANTHER" id="PTHR47643">
    <property type="entry name" value="TPR DOMAIN PROTEIN (AFU_ORTHOLOGUE AFUA_5G12710)"/>
    <property type="match status" value="1"/>
</dbReference>
<dbReference type="SUPFAM" id="SSF48452">
    <property type="entry name" value="TPR-like"/>
    <property type="match status" value="1"/>
</dbReference>
<dbReference type="SMART" id="SM00028">
    <property type="entry name" value="TPR"/>
    <property type="match status" value="3"/>
</dbReference>
<accession>A0A163BJB6</accession>
<keyword evidence="2" id="KW-1185">Reference proteome</keyword>
<dbReference type="EMBL" id="JYNV01000240">
    <property type="protein sequence ID" value="KZM21802.1"/>
    <property type="molecule type" value="Genomic_DNA"/>
</dbReference>